<dbReference type="PANTHER" id="PTHR30572:SF4">
    <property type="entry name" value="ABC TRANSPORTER PERMEASE YTRF"/>
    <property type="match status" value="1"/>
</dbReference>
<comment type="similarity">
    <text evidence="6">Belongs to the ABC-4 integral membrane protein family.</text>
</comment>
<feature type="transmembrane region" description="Helical" evidence="7">
    <location>
        <begin position="221"/>
        <end position="244"/>
    </location>
</feature>
<feature type="transmembrane region" description="Helical" evidence="7">
    <location>
        <begin position="264"/>
        <end position="288"/>
    </location>
</feature>
<sequence length="336" mass="37116">MIYADPLEIKTFPAKMAEDLVATLDTNRETQQVLIAPVAQIGNRGQVLWFYLGARENPQSTLDHLDMLSGSLQSFAEPQNMVSPAHPSRGNKAGPISYEGTQVGNWVSYSVPQITELHGAYEWTVQQTKTVTYRVGALYNGVKAIYGINWTELSTLQSQIGGERPISWMGISCPLSETQKMKEQLLAEIECQNLSLNVMTLQDLGRMLIGDFDRFEKMSDYYAPVMLLVAVIIVLVNAITLTIARRKELALLRILGFSIYEIQVMFVLECFITSLIGGFIGTFIAIMMALGYTSSISVSWYPFAITMVTTTVIGGISSLVLSKGNLASTLRNPMGE</sequence>
<organism evidence="9">
    <name type="scientific">bioreactor metagenome</name>
    <dbReference type="NCBI Taxonomy" id="1076179"/>
    <lineage>
        <taxon>unclassified sequences</taxon>
        <taxon>metagenomes</taxon>
        <taxon>ecological metagenomes</taxon>
    </lineage>
</organism>
<keyword evidence="2" id="KW-1003">Cell membrane</keyword>
<comment type="subcellular location">
    <subcellularLocation>
        <location evidence="1">Cell membrane</location>
        <topology evidence="1">Multi-pass membrane protein</topology>
    </subcellularLocation>
</comment>
<dbReference type="InterPro" id="IPR003838">
    <property type="entry name" value="ABC3_permease_C"/>
</dbReference>
<evidence type="ECO:0000256" key="2">
    <source>
        <dbReference type="ARBA" id="ARBA00022475"/>
    </source>
</evidence>
<reference evidence="9" key="1">
    <citation type="submission" date="2019-08" db="EMBL/GenBank/DDBJ databases">
        <authorList>
            <person name="Kucharzyk K."/>
            <person name="Murdoch R.W."/>
            <person name="Higgins S."/>
            <person name="Loffler F."/>
        </authorList>
    </citation>
    <scope>NUCLEOTIDE SEQUENCE</scope>
</reference>
<dbReference type="EMBL" id="VSSQ01033081">
    <property type="protein sequence ID" value="MPM84570.1"/>
    <property type="molecule type" value="Genomic_DNA"/>
</dbReference>
<keyword evidence="5 7" id="KW-0472">Membrane</keyword>
<dbReference type="InterPro" id="IPR050250">
    <property type="entry name" value="Macrolide_Exporter_MacB"/>
</dbReference>
<keyword evidence="4 7" id="KW-1133">Transmembrane helix</keyword>
<evidence type="ECO:0000256" key="6">
    <source>
        <dbReference type="ARBA" id="ARBA00038076"/>
    </source>
</evidence>
<evidence type="ECO:0000256" key="3">
    <source>
        <dbReference type="ARBA" id="ARBA00022692"/>
    </source>
</evidence>
<feature type="domain" description="ABC3 transporter permease C-terminal" evidence="8">
    <location>
        <begin position="225"/>
        <end position="322"/>
    </location>
</feature>
<dbReference type="Pfam" id="PF02687">
    <property type="entry name" value="FtsX"/>
    <property type="match status" value="1"/>
</dbReference>
<accession>A0A645D4Z8</accession>
<evidence type="ECO:0000256" key="5">
    <source>
        <dbReference type="ARBA" id="ARBA00023136"/>
    </source>
</evidence>
<evidence type="ECO:0000313" key="9">
    <source>
        <dbReference type="EMBL" id="MPM84570.1"/>
    </source>
</evidence>
<dbReference type="GO" id="GO:0022857">
    <property type="term" value="F:transmembrane transporter activity"/>
    <property type="evidence" value="ECO:0007669"/>
    <property type="project" value="TreeGrafter"/>
</dbReference>
<evidence type="ECO:0000256" key="4">
    <source>
        <dbReference type="ARBA" id="ARBA00022989"/>
    </source>
</evidence>
<comment type="caution">
    <text evidence="9">The sequence shown here is derived from an EMBL/GenBank/DDBJ whole genome shotgun (WGS) entry which is preliminary data.</text>
</comment>
<protein>
    <recommendedName>
        <fullName evidence="8">ABC3 transporter permease C-terminal domain-containing protein</fullName>
    </recommendedName>
</protein>
<keyword evidence="3 7" id="KW-0812">Transmembrane</keyword>
<feature type="transmembrane region" description="Helical" evidence="7">
    <location>
        <begin position="300"/>
        <end position="321"/>
    </location>
</feature>
<proteinExistence type="inferred from homology"/>
<evidence type="ECO:0000259" key="8">
    <source>
        <dbReference type="Pfam" id="PF02687"/>
    </source>
</evidence>
<gene>
    <name evidence="9" type="ORF">SDC9_131643</name>
</gene>
<evidence type="ECO:0000256" key="7">
    <source>
        <dbReference type="SAM" id="Phobius"/>
    </source>
</evidence>
<dbReference type="PANTHER" id="PTHR30572">
    <property type="entry name" value="MEMBRANE COMPONENT OF TRANSPORTER-RELATED"/>
    <property type="match status" value="1"/>
</dbReference>
<dbReference type="GO" id="GO:0005886">
    <property type="term" value="C:plasma membrane"/>
    <property type="evidence" value="ECO:0007669"/>
    <property type="project" value="UniProtKB-SubCell"/>
</dbReference>
<name>A0A645D4Z8_9ZZZZ</name>
<evidence type="ECO:0000256" key="1">
    <source>
        <dbReference type="ARBA" id="ARBA00004651"/>
    </source>
</evidence>
<dbReference type="AlphaFoldDB" id="A0A645D4Z8"/>